<organism evidence="3 4">
    <name type="scientific">Dispira parvispora</name>
    <dbReference type="NCBI Taxonomy" id="1520584"/>
    <lineage>
        <taxon>Eukaryota</taxon>
        <taxon>Fungi</taxon>
        <taxon>Fungi incertae sedis</taxon>
        <taxon>Zoopagomycota</taxon>
        <taxon>Kickxellomycotina</taxon>
        <taxon>Dimargaritomycetes</taxon>
        <taxon>Dimargaritales</taxon>
        <taxon>Dimargaritaceae</taxon>
        <taxon>Dispira</taxon>
    </lineage>
</organism>
<feature type="non-terminal residue" evidence="3">
    <location>
        <position position="2022"/>
    </location>
</feature>
<gene>
    <name evidence="3" type="ORF">IWQ62_003604</name>
</gene>
<comment type="caution">
    <text evidence="3">The sequence shown here is derived from an EMBL/GenBank/DDBJ whole genome shotgun (WGS) entry which is preliminary data.</text>
</comment>
<name>A0A9W8ARG3_9FUNG</name>
<evidence type="ECO:0000313" key="4">
    <source>
        <dbReference type="Proteomes" id="UP001150925"/>
    </source>
</evidence>
<dbReference type="Pfam" id="PF11707">
    <property type="entry name" value="Npa1"/>
    <property type="match status" value="1"/>
</dbReference>
<feature type="domain" description="URB1 N-terminal" evidence="2">
    <location>
        <begin position="76"/>
        <end position="467"/>
    </location>
</feature>
<evidence type="ECO:0000313" key="3">
    <source>
        <dbReference type="EMBL" id="KAJ1962214.1"/>
    </source>
</evidence>
<dbReference type="GO" id="GO:0000466">
    <property type="term" value="P:maturation of 5.8S rRNA from tricistronic rRNA transcript (SSU-rRNA, 5.8S rRNA, LSU-rRNA)"/>
    <property type="evidence" value="ECO:0007669"/>
    <property type="project" value="TreeGrafter"/>
</dbReference>
<proteinExistence type="predicted"/>
<dbReference type="EMBL" id="JANBPY010000999">
    <property type="protein sequence ID" value="KAJ1962214.1"/>
    <property type="molecule type" value="Genomic_DNA"/>
</dbReference>
<feature type="region of interest" description="Disordered" evidence="1">
    <location>
        <begin position="2002"/>
        <end position="2022"/>
    </location>
</feature>
<reference evidence="3" key="1">
    <citation type="submission" date="2022-07" db="EMBL/GenBank/DDBJ databases">
        <title>Phylogenomic reconstructions and comparative analyses of Kickxellomycotina fungi.</title>
        <authorList>
            <person name="Reynolds N.K."/>
            <person name="Stajich J.E."/>
            <person name="Barry K."/>
            <person name="Grigoriev I.V."/>
            <person name="Crous P."/>
            <person name="Smith M.E."/>
        </authorList>
    </citation>
    <scope>NUCLEOTIDE SEQUENCE</scope>
    <source>
        <strain evidence="3">RSA 1196</strain>
    </source>
</reference>
<dbReference type="InterPro" id="IPR039844">
    <property type="entry name" value="URB1"/>
</dbReference>
<dbReference type="OrthoDB" id="72892at2759"/>
<protein>
    <recommendedName>
        <fullName evidence="2">URB1 N-terminal domain-containing protein</fullName>
    </recommendedName>
</protein>
<accession>A0A9W8ARG3</accession>
<evidence type="ECO:0000256" key="1">
    <source>
        <dbReference type="SAM" id="MobiDB-lite"/>
    </source>
</evidence>
<dbReference type="SUPFAM" id="SSF48371">
    <property type="entry name" value="ARM repeat"/>
    <property type="match status" value="1"/>
</dbReference>
<dbReference type="GO" id="GO:0000463">
    <property type="term" value="P:maturation of LSU-rRNA from tricistronic rRNA transcript (SSU-rRNA, 5.8S rRNA, LSU-rRNA)"/>
    <property type="evidence" value="ECO:0007669"/>
    <property type="project" value="TreeGrafter"/>
</dbReference>
<dbReference type="PANTHER" id="PTHR13500:SF0">
    <property type="entry name" value="NUCLEOLAR PRE-RIBOSOMAL-ASSOCIATED PROTEIN 1"/>
    <property type="match status" value="1"/>
</dbReference>
<dbReference type="PANTHER" id="PTHR13500">
    <property type="entry name" value="NUCLEOLAR PRERIBOSOMAL-ASSOCIATED PROTEIN 1"/>
    <property type="match status" value="1"/>
</dbReference>
<dbReference type="InterPro" id="IPR016024">
    <property type="entry name" value="ARM-type_fold"/>
</dbReference>
<dbReference type="Proteomes" id="UP001150925">
    <property type="component" value="Unassembled WGS sequence"/>
</dbReference>
<feature type="compositionally biased region" description="Polar residues" evidence="1">
    <location>
        <begin position="2012"/>
        <end position="2022"/>
    </location>
</feature>
<evidence type="ECO:0000259" key="2">
    <source>
        <dbReference type="Pfam" id="PF11707"/>
    </source>
</evidence>
<dbReference type="GO" id="GO:0005730">
    <property type="term" value="C:nucleolus"/>
    <property type="evidence" value="ECO:0007669"/>
    <property type="project" value="TreeGrafter"/>
</dbReference>
<sequence length="2022" mass="225653">MEVIGTGKLEAIRALTYTTVQELYLALDTTQVEDVPQVVRQLRMQFQRKSGVDRQEATVTRNLLITYFTEEPEARQFFKFWGLAIENNDSLLSGELLQLFNAMLQIAKGSTVHDTGVALGNRIIQNCLATMYEYLNPRNPRLTSHTLVLLKTLVQYDPILANTLVNIFNFEFSGVHAVARFHRRNADPSVTVNPKSFYDNEQDVRVLYVRFILAFIEYGNRHTKDTLLAKSQVMTSLFESLSGDPYYNVFLVFRVFHDHVLSDPAIGQRTCASIFNNKIMAGITQLYQDNDTIWVSAPSIPRLLNIYLSPKQPQKALHVLLPDVANELLEKQQVFSEEQFKDTARSLTDRFLRRLCTTPGFALCFMEYGWYQARENGPDAASEDAIAAGELPEGQSVISSAPRATKVEPVNRRLLQIAAHVLKPRHHIEHQRLLLAIFEACPELVSLYWSAHTLSFEPRLSTNLIGNVGLAVRVLDLPIPHRLVGRNPTGRLSRHAISVFSMPPPTATVVDNILPVELLRTCLGKGLQHPSELVRYSMLVLLAQAFNKLGRVLVFWDTQINQIHLAGLQVSKFMTAWTNTRKEILDLFRRGLPDLALVVKLHLALSDVSPTQVTHESRRHNIMREILLKILNGYERYFPEVAAESHLDYCELIPSVEGIATLGQVQAEISHFVLAQSGGTQKPKLDYTSLAVVRSLKRVLDSIYYAPDLRWNRYPNSKTNDTDSSPKLTYFSHLMLLRLVSSLPDIADQVETVLLKFLTDSMLFKEHPLEALVWCRTLATYFSPLRYASHGSTTESEQWQDAQRFLAMLDSVMDRCQRLVFAYTDRLTALSEQVTDVCTNLSGQPAALGNESSNNPESRATQLLTAYGAHPWPKTGTQGSAQFDTTASQLTGTAGQQDTVNSLPFSPLLLALLDKVGYLVQQFSSAECDQSDLAEHDVYHHIRFTTLLVVQVAQAAGSRIPILVLYDKFIREIGGVFLTSQAPCPGEPLPTLVQVAQSVGDEGSPRRALWDLLYATWLYLTRDVPSELLSALVPTYAEDMALVAEGTTPESTIDVSHLLATLVPQVVAKPTRVFRHMENVSSMVMIPLFQTILADSELQEQSEHHALVEQAFHWYVATQPPVLSTLDARLGRLLFVSTFQSDSDSGELAAQMPCATLLARLTLKQLLDQDLQLLVSHSLTKAISRLQRAVTANESMSGTMSVQELELIRFIVQTVNAVLDRCQTVYAAGLPWPLVGRSFEFFFGILAKLVDALESDGQTVSNGGSHATARAVGVALTCHPMFQVCFDILARPDTLDRTQSENIRKLVSRVIGYLATQRESATTMMTSAFSLWGPLLSSTRDGLLSSLHTIQAVLKSSAAQPQSALTEAWSDVVRYARLFLTLEPLYDSEDILVLGQFLVKNYTFIADALPESHRGRFLHTITRLLLRIYRNREILFSQSQEVFHQVFVTLVGLYQHTSNPRLLKKLDTLLNTIVGWIVPPLPLPEAVARLIAKSHPTTISSLSIGASGLPLTGTPSTFQTRKQGVFGKMGFARMPVVPLVSTALGNLRQSNVAMLCRLVTTHGSARVAVRDWLLEHMKTTSKKLLQAVITTPSTGNQSITGVLFLGVVRCYLEVVLPEMTDKDRPTWPTFTTSEDLQLLEWLVKNLFQLWDGPKSKLSSSKPLLVQLVTDVQYQLVKAALLLNCTSKKLLSYASCYLRYVEQSDDQQVVVHGLGLLTVWTQLSNDSLPMSLYSMGWSMVAALIQPDNSSPTKSSHRAVTPTLANQVCALCSLEMEGTIPSETRQPAWAILKTLTTSRWHIFSSAAMRMAVSVLTFLDSRHPDYPHILECLMTSLSSAIHDQSTNITPGGSRTTAKDTSLPDLVGTPPTTFFVVFSILWSRCRPNKRLVAYLQILLPYYTATLGVRDQLILRLLVQYEREHRASLATLAALWGPLSRPQHWGSILKDPKANFEEERPNKLVTVRYVQDSLLCLDSTLMNYTVLHYPTDLSLETDALFSAVNPTTAASEEPHNRSNPNLAASPE</sequence>
<dbReference type="InterPro" id="IPR021714">
    <property type="entry name" value="URB1_N"/>
</dbReference>
<keyword evidence="4" id="KW-1185">Reference proteome</keyword>